<sequence length="903" mass="98604">MTLTRTLFCVMQDIFHIGDSTATSAYTCGDRSDIVGVYQLRPDYTVDQMTAWLFSGDLALLATPPGSRGLTSPETTNIQEAPHRFVFCGHDGRGLAITLKRTLFCVLQGIFQIGVSTATRAYTCGDRSDIVGVYTLRPDHPVDQMTTLLFSRDLALLATPPGSRGVTSPETTNIQEARHRFVFCGYDGRGLATTPTRTFFCVLQDIFQISASTATSVYTWRDRSDIVGVYQLRPDYTVDQMTALLYSRDMALLATLPCSRGVTSTETTNIQEAPHRFVFCGHDRRGLAITLTRTLFCVLQSIFQIGVSTATSAYICGDRSDIVGVYQLRPDYTVDHMTAWLFSGDLALLATPPGSRGLTSPETTNIQEAPHRRGVTSPESTTIKEAPHRFVFCGHDGRGLAITLKRTLFCVLQGIFQIGVSTATSAYTCGDRSDIVGVYQLRPDYTVVHMTAWLFSGDLALLATPPGSRDVTSPKNTTIKEAPHRFVFCGHDGRGLAMTPTRTLFCVLQGIFQIGASTATSGYPCGDRSDIVGVYTLRPGHPVDQMTTLLFSRDLALLATPPGSRGVTSPETTNIQEARHRFVFCGYDGRGLAMTLTRTLFCVMQGIFQIGASTATHGYTCGDRSDIVGVYQLRPDYTVDQVTTWLFSGDLTLLAAPPGSRDVTSPKNTIIKEAPHRAFSISADSTATSAYTCGDRSDIVGVYQLRPDYTVDHMTAWLFSGDLALLATPPGSRDVTSPKNTTIKEAPHRFVLCGHDGRGLAITPTRTLFCVLQGNFLIGASTAKSAYTCWDRSDIVGVYQLRPDYTVDQMTALIFSWDLALLATAPPCSRGVTSLETTNIQEARHRFVFCGHDARGLAMTLTRTLFCVLQGIFLIGASAATSAYTCLDRSDIVVVYQLRPDYS</sequence>
<proteinExistence type="predicted"/>
<comment type="caution">
    <text evidence="1">The sequence shown here is derived from an EMBL/GenBank/DDBJ whole genome shotgun (WGS) entry which is preliminary data.</text>
</comment>
<name>A0AAQ4CYF1_AMBAM</name>
<protein>
    <submittedName>
        <fullName evidence="1">Uncharacterized protein</fullName>
    </submittedName>
</protein>
<organism evidence="1 2">
    <name type="scientific">Amblyomma americanum</name>
    <name type="common">Lone star tick</name>
    <dbReference type="NCBI Taxonomy" id="6943"/>
    <lineage>
        <taxon>Eukaryota</taxon>
        <taxon>Metazoa</taxon>
        <taxon>Ecdysozoa</taxon>
        <taxon>Arthropoda</taxon>
        <taxon>Chelicerata</taxon>
        <taxon>Arachnida</taxon>
        <taxon>Acari</taxon>
        <taxon>Parasitiformes</taxon>
        <taxon>Ixodida</taxon>
        <taxon>Ixodoidea</taxon>
        <taxon>Ixodidae</taxon>
        <taxon>Amblyomminae</taxon>
        <taxon>Amblyomma</taxon>
    </lineage>
</organism>
<dbReference type="AlphaFoldDB" id="A0AAQ4CYF1"/>
<reference evidence="1 2" key="1">
    <citation type="journal article" date="2023" name="Arcadia Sci">
        <title>De novo assembly of a long-read Amblyomma americanum tick genome.</title>
        <authorList>
            <person name="Chou S."/>
            <person name="Poskanzer K.E."/>
            <person name="Rollins M."/>
            <person name="Thuy-Boun P.S."/>
        </authorList>
    </citation>
    <scope>NUCLEOTIDE SEQUENCE [LARGE SCALE GENOMIC DNA]</scope>
    <source>
        <strain evidence="1">F_SG_1</strain>
        <tissue evidence="1">Salivary glands</tissue>
    </source>
</reference>
<gene>
    <name evidence="1" type="ORF">V5799_001967</name>
</gene>
<dbReference type="Proteomes" id="UP001321473">
    <property type="component" value="Unassembled WGS sequence"/>
</dbReference>
<evidence type="ECO:0000313" key="2">
    <source>
        <dbReference type="Proteomes" id="UP001321473"/>
    </source>
</evidence>
<keyword evidence="2" id="KW-1185">Reference proteome</keyword>
<accession>A0AAQ4CYF1</accession>
<dbReference type="EMBL" id="JARKHS020036661">
    <property type="protein sequence ID" value="KAK8755241.1"/>
    <property type="molecule type" value="Genomic_DNA"/>
</dbReference>
<evidence type="ECO:0000313" key="1">
    <source>
        <dbReference type="EMBL" id="KAK8755241.1"/>
    </source>
</evidence>